<dbReference type="InParanoid" id="B8DZK8"/>
<protein>
    <recommendedName>
        <fullName evidence="4">DUF5668 domain-containing protein</fullName>
    </recommendedName>
</protein>
<evidence type="ECO:0000313" key="3">
    <source>
        <dbReference type="Proteomes" id="UP000007719"/>
    </source>
</evidence>
<dbReference type="AlphaFoldDB" id="B8DZK8"/>
<accession>B8DZK8</accession>
<dbReference type="OrthoDB" id="2113005at2"/>
<proteinExistence type="predicted"/>
<feature type="transmembrane region" description="Helical" evidence="1">
    <location>
        <begin position="7"/>
        <end position="23"/>
    </location>
</feature>
<dbReference type="EnsemblBacteria" id="ACK41941">
    <property type="protein sequence ID" value="ACK41941"/>
    <property type="gene ID" value="Dtur_0656"/>
</dbReference>
<keyword evidence="1" id="KW-0812">Transmembrane</keyword>
<dbReference type="STRING" id="515635.Dtur_0656"/>
<evidence type="ECO:0000313" key="2">
    <source>
        <dbReference type="EMBL" id="ACK41941.1"/>
    </source>
</evidence>
<organism evidence="2 3">
    <name type="scientific">Dictyoglomus turgidum (strain DSM 6724 / Z-1310)</name>
    <dbReference type="NCBI Taxonomy" id="515635"/>
    <lineage>
        <taxon>Bacteria</taxon>
        <taxon>Pseudomonadati</taxon>
        <taxon>Dictyoglomota</taxon>
        <taxon>Dictyoglomia</taxon>
        <taxon>Dictyoglomales</taxon>
        <taxon>Dictyoglomaceae</taxon>
        <taxon>Dictyoglomus</taxon>
    </lineage>
</organism>
<keyword evidence="1" id="KW-0472">Membrane</keyword>
<evidence type="ECO:0008006" key="4">
    <source>
        <dbReference type="Google" id="ProtNLM"/>
    </source>
</evidence>
<dbReference type="eggNOG" id="ENOG503355C">
    <property type="taxonomic scope" value="Bacteria"/>
</dbReference>
<gene>
    <name evidence="2" type="ordered locus">Dtur_0656</name>
</gene>
<keyword evidence="3" id="KW-1185">Reference proteome</keyword>
<feature type="transmembrane region" description="Helical" evidence="1">
    <location>
        <begin position="29"/>
        <end position="45"/>
    </location>
</feature>
<reference evidence="3" key="1">
    <citation type="journal article" date="2016" name="Front. Microbiol.">
        <title>The complete genome sequence of hyperthermophile Dictyoglomus turgidum DSM 6724 reveals a specialized carbohydrate fermentor.</title>
        <authorList>
            <person name="Brumm P.J."/>
            <person name="Gowda K."/>
            <person name="Robb F.T."/>
            <person name="Mead D.A."/>
        </authorList>
    </citation>
    <scope>NUCLEOTIDE SEQUENCE [LARGE SCALE GENOMIC DNA]</scope>
    <source>
        <strain evidence="3">DSM 6724 / Z-1310</strain>
    </source>
</reference>
<evidence type="ECO:0000256" key="1">
    <source>
        <dbReference type="SAM" id="Phobius"/>
    </source>
</evidence>
<name>B8DZK8_DICTD</name>
<feature type="transmembrane region" description="Helical" evidence="1">
    <location>
        <begin position="107"/>
        <end position="125"/>
    </location>
</feature>
<keyword evidence="1" id="KW-1133">Transmembrane helix</keyword>
<feature type="transmembrane region" description="Helical" evidence="1">
    <location>
        <begin position="76"/>
        <end position="95"/>
    </location>
</feature>
<dbReference type="EMBL" id="CP001251">
    <property type="protein sequence ID" value="ACK41941.1"/>
    <property type="molecule type" value="Genomic_DNA"/>
</dbReference>
<sequence length="153" mass="17641">MRNKSIGILLLLVGVFLLLANFNLLRGEIFLLLLSAIFLILYFRMNRNIGFLIPGCILFSIFLFNTVNNLFNINPIHSLTFIGIGFLGIYFIHYFGKRDISPGEKYWSLYPGIILIIIGILISLIQSFPDYLRYLIPIVLIIVGVFLLFRHQK</sequence>
<dbReference type="RefSeq" id="WP_012583026.1">
    <property type="nucleotide sequence ID" value="NC_011661.1"/>
</dbReference>
<feature type="transmembrane region" description="Helical" evidence="1">
    <location>
        <begin position="52"/>
        <end position="70"/>
    </location>
</feature>
<dbReference type="Proteomes" id="UP000007719">
    <property type="component" value="Chromosome"/>
</dbReference>
<dbReference type="KEGG" id="dtu:Dtur_0656"/>
<dbReference type="HOGENOM" id="CLU_1641401_0_0_0"/>
<feature type="transmembrane region" description="Helical" evidence="1">
    <location>
        <begin position="131"/>
        <end position="149"/>
    </location>
</feature>